<evidence type="ECO:0000313" key="3">
    <source>
        <dbReference type="EMBL" id="TWP30682.1"/>
    </source>
</evidence>
<reference evidence="3 4" key="1">
    <citation type="submission" date="2019-02" db="EMBL/GenBank/DDBJ databases">
        <title>Apibacter muscae sp. nov.: a novel member of the house fly microbiota.</title>
        <authorList>
            <person name="Park R."/>
        </authorList>
    </citation>
    <scope>NUCLEOTIDE SEQUENCE [LARGE SCALE GENOMIC DNA]</scope>
    <source>
        <strain evidence="3 4">AL1</strain>
    </source>
</reference>
<evidence type="ECO:0000256" key="1">
    <source>
        <dbReference type="ARBA" id="ARBA00006484"/>
    </source>
</evidence>
<dbReference type="Pfam" id="PF00106">
    <property type="entry name" value="adh_short"/>
    <property type="match status" value="1"/>
</dbReference>
<sequence length="242" mass="27622">MIILGTTSDISQAFIDKYLFENSAKYKKIYLVTSNEEETKRFAQHILVKFKQESEIISFDLMKDHDYSVFDHIDSDLLFCASGYLGKNTEDGLYNLSNTEHIININYAKLVPLINYFAQKFEQNKNGTIIGLSSVAGLRGRQSNFIYGSAKAGFLTYLDGLRNYLFSKNVHVMSVIPGFMDTKMTAGMPLPKPLTATPSKAASIIYKAYKKKKNKIYVTPIWWAIMTIIKNIPEFIFKKLKM</sequence>
<evidence type="ECO:0000313" key="4">
    <source>
        <dbReference type="Proteomes" id="UP000319499"/>
    </source>
</evidence>
<protein>
    <submittedName>
        <fullName evidence="3">SDR family NAD(P)-dependent oxidoreductase</fullName>
    </submittedName>
</protein>
<dbReference type="InterPro" id="IPR002347">
    <property type="entry name" value="SDR_fam"/>
</dbReference>
<comment type="caution">
    <text evidence="3">The sequence shown here is derived from an EMBL/GenBank/DDBJ whole genome shotgun (WGS) entry which is preliminary data.</text>
</comment>
<dbReference type="PRINTS" id="PR00081">
    <property type="entry name" value="GDHRDH"/>
</dbReference>
<dbReference type="InterPro" id="IPR036291">
    <property type="entry name" value="NAD(P)-bd_dom_sf"/>
</dbReference>
<proteinExistence type="inferred from homology"/>
<comment type="similarity">
    <text evidence="1">Belongs to the short-chain dehydrogenases/reductases (SDR) family.</text>
</comment>
<dbReference type="EMBL" id="SELH01000011">
    <property type="protein sequence ID" value="TWP30682.1"/>
    <property type="molecule type" value="Genomic_DNA"/>
</dbReference>
<keyword evidence="2" id="KW-0560">Oxidoreductase</keyword>
<dbReference type="OrthoDB" id="335726at2"/>
<dbReference type="Gene3D" id="3.40.50.720">
    <property type="entry name" value="NAD(P)-binding Rossmann-like Domain"/>
    <property type="match status" value="1"/>
</dbReference>
<dbReference type="PANTHER" id="PTHR43391">
    <property type="entry name" value="RETINOL DEHYDROGENASE-RELATED"/>
    <property type="match status" value="1"/>
</dbReference>
<dbReference type="SUPFAM" id="SSF51735">
    <property type="entry name" value="NAD(P)-binding Rossmann-fold domains"/>
    <property type="match status" value="1"/>
</dbReference>
<gene>
    <name evidence="3" type="ORF">ETU09_01380</name>
</gene>
<dbReference type="GO" id="GO:0016491">
    <property type="term" value="F:oxidoreductase activity"/>
    <property type="evidence" value="ECO:0007669"/>
    <property type="project" value="UniProtKB-KW"/>
</dbReference>
<dbReference type="PANTHER" id="PTHR43391:SF94">
    <property type="entry name" value="OXIDOREDUCTASE-RELATED"/>
    <property type="match status" value="1"/>
</dbReference>
<keyword evidence="4" id="KW-1185">Reference proteome</keyword>
<accession>A0A563DKY6</accession>
<name>A0A563DKY6_9FLAO</name>
<dbReference type="RefSeq" id="WP_146291368.1">
    <property type="nucleotide sequence ID" value="NZ_SELH01000011.1"/>
</dbReference>
<dbReference type="Proteomes" id="UP000319499">
    <property type="component" value="Unassembled WGS sequence"/>
</dbReference>
<organism evidence="3 4">
    <name type="scientific">Apibacter muscae</name>
    <dbReference type="NCBI Taxonomy" id="2509004"/>
    <lineage>
        <taxon>Bacteria</taxon>
        <taxon>Pseudomonadati</taxon>
        <taxon>Bacteroidota</taxon>
        <taxon>Flavobacteriia</taxon>
        <taxon>Flavobacteriales</taxon>
        <taxon>Weeksellaceae</taxon>
        <taxon>Apibacter</taxon>
    </lineage>
</organism>
<dbReference type="AlphaFoldDB" id="A0A563DKY6"/>
<evidence type="ECO:0000256" key="2">
    <source>
        <dbReference type="ARBA" id="ARBA00023002"/>
    </source>
</evidence>